<evidence type="ECO:0000313" key="4">
    <source>
        <dbReference type="EMBL" id="SMH64517.1"/>
    </source>
</evidence>
<comment type="function">
    <text evidence="2">Antitoxin component of a type II toxin-antitoxin (TA) system.</text>
</comment>
<dbReference type="InterPro" id="IPR006442">
    <property type="entry name" value="Antitoxin_Phd/YefM"/>
</dbReference>
<dbReference type="EMBL" id="LT841305">
    <property type="protein sequence ID" value="SMH64517.1"/>
    <property type="molecule type" value="Genomic_DNA"/>
</dbReference>
<dbReference type="Proteomes" id="UP000193925">
    <property type="component" value="Chromosome AFERRI"/>
</dbReference>
<accession>A0A060UPI7</accession>
<reference evidence="4 5" key="3">
    <citation type="submission" date="2017-03" db="EMBL/GenBank/DDBJ databases">
        <authorList>
            <person name="Regsiter A."/>
            <person name="William W."/>
        </authorList>
    </citation>
    <scope>NUCLEOTIDE SEQUENCE [LARGE SCALE GENOMIC DNA]</scope>
    <source>
        <strain evidence="4">PRJEB5721</strain>
    </source>
</reference>
<dbReference type="AlphaFoldDB" id="A0A060UPI7"/>
<dbReference type="SUPFAM" id="SSF143120">
    <property type="entry name" value="YefM-like"/>
    <property type="match status" value="1"/>
</dbReference>
<dbReference type="RefSeq" id="WP_035192993.1">
    <property type="nucleotide sequence ID" value="NZ_CCCS020000035.1"/>
</dbReference>
<keyword evidence="5" id="KW-1185">Reference proteome</keyword>
<reference evidence="3" key="1">
    <citation type="submission" date="2014-03" db="EMBL/GenBank/DDBJ databases">
        <authorList>
            <person name="Genoscope - CEA"/>
        </authorList>
    </citation>
    <scope>NUCLEOTIDE SEQUENCE [LARGE SCALE GENOMIC DNA]</scope>
    <source>
        <strain evidence="3">CF27</strain>
    </source>
</reference>
<name>A0A060UPI7_9PROT</name>
<dbReference type="InterPro" id="IPR036165">
    <property type="entry name" value="YefM-like_sf"/>
</dbReference>
<proteinExistence type="inferred from homology"/>
<dbReference type="Gene3D" id="3.40.1620.10">
    <property type="entry name" value="YefM-like domain"/>
    <property type="match status" value="1"/>
</dbReference>
<evidence type="ECO:0000256" key="2">
    <source>
        <dbReference type="RuleBase" id="RU362080"/>
    </source>
</evidence>
<evidence type="ECO:0000313" key="5">
    <source>
        <dbReference type="Proteomes" id="UP000193925"/>
    </source>
</evidence>
<comment type="similarity">
    <text evidence="1 2">Belongs to the phD/YefM antitoxin family.</text>
</comment>
<dbReference type="NCBIfam" id="TIGR01552">
    <property type="entry name" value="phd_fam"/>
    <property type="match status" value="1"/>
</dbReference>
<protein>
    <recommendedName>
        <fullName evidence="2">Antitoxin</fullName>
    </recommendedName>
</protein>
<evidence type="ECO:0000256" key="1">
    <source>
        <dbReference type="ARBA" id="ARBA00009981"/>
    </source>
</evidence>
<gene>
    <name evidence="4" type="ORF">AFERRI_10550</name>
    <name evidence="3" type="ORF">AFERRI_400268</name>
</gene>
<dbReference type="EMBL" id="CCCS020000035">
    <property type="protein sequence ID" value="CDQ10487.1"/>
    <property type="molecule type" value="Genomic_DNA"/>
</dbReference>
<evidence type="ECO:0000313" key="3">
    <source>
        <dbReference type="EMBL" id="CDQ10487.1"/>
    </source>
</evidence>
<organism evidence="3">
    <name type="scientific">Acidithiobacillus ferrivorans</name>
    <dbReference type="NCBI Taxonomy" id="160808"/>
    <lineage>
        <taxon>Bacteria</taxon>
        <taxon>Pseudomonadati</taxon>
        <taxon>Pseudomonadota</taxon>
        <taxon>Acidithiobacillia</taxon>
        <taxon>Acidithiobacillales</taxon>
        <taxon>Acidithiobacillaceae</taxon>
        <taxon>Acidithiobacillus</taxon>
    </lineage>
</organism>
<dbReference type="Pfam" id="PF02604">
    <property type="entry name" value="PhdYeFM_antitox"/>
    <property type="match status" value="1"/>
</dbReference>
<reference evidence="3" key="2">
    <citation type="submission" date="2014-07" db="EMBL/GenBank/DDBJ databases">
        <title>Initial genome analysis of the psychrotolerant acidophile Acidithiobacillus ferrivorans CF27: insights into iron and sulfur oxidation pathways and into biofilm formation.</title>
        <authorList>
            <person name="Talla E."/>
            <person name="Hedrich S."/>
            <person name="Mangenot S."/>
            <person name="Ji B."/>
            <person name="Johnson D.B."/>
            <person name="Barbe V."/>
            <person name="Bonnefoy V."/>
        </authorList>
    </citation>
    <scope>NUCLEOTIDE SEQUENCE [LARGE SCALE GENOMIC DNA]</scope>
    <source>
        <strain evidence="3">CF27</strain>
    </source>
</reference>
<sequence length="87" mass="9799">MRVTTADFIKHYGSLADQALTEPLTITKNGRDRLVLVSAEEFFRLKSRDRRAVLPEELSNAELELIAKAEMPVEYAALDAEMKGYAL</sequence>